<accession>A0A8X6V201</accession>
<reference evidence="1" key="1">
    <citation type="submission" date="2020-08" db="EMBL/GenBank/DDBJ databases">
        <title>Multicomponent nature underlies the extraordinary mechanical properties of spider dragline silk.</title>
        <authorList>
            <person name="Kono N."/>
            <person name="Nakamura H."/>
            <person name="Mori M."/>
            <person name="Yoshida Y."/>
            <person name="Ohtoshi R."/>
            <person name="Malay A.D."/>
            <person name="Moran D.A.P."/>
            <person name="Tomita M."/>
            <person name="Numata K."/>
            <person name="Arakawa K."/>
        </authorList>
    </citation>
    <scope>NUCLEOTIDE SEQUENCE</scope>
</reference>
<gene>
    <name evidence="1" type="ORF">TNCV_2607811</name>
</gene>
<keyword evidence="2" id="KW-1185">Reference proteome</keyword>
<proteinExistence type="predicted"/>
<sequence length="113" mass="12921">MIMEWGTILLCTKFSVFSVQKPTYSSRLFHMHIALSIFVVTTLMNVTLQQKLRLLLCGTIAFHKHFHPFQTDHEGKQCFSVLVVPFYIVSSNVSARKSESPGAYLICRRAIVE</sequence>
<protein>
    <submittedName>
        <fullName evidence="1">Uncharacterized protein</fullName>
    </submittedName>
</protein>
<dbReference type="EMBL" id="BMAU01021229">
    <property type="protein sequence ID" value="GFY01597.1"/>
    <property type="molecule type" value="Genomic_DNA"/>
</dbReference>
<dbReference type="Proteomes" id="UP000887159">
    <property type="component" value="Unassembled WGS sequence"/>
</dbReference>
<organism evidence="1 2">
    <name type="scientific">Trichonephila clavipes</name>
    <name type="common">Golden silk orbweaver</name>
    <name type="synonym">Nephila clavipes</name>
    <dbReference type="NCBI Taxonomy" id="2585209"/>
    <lineage>
        <taxon>Eukaryota</taxon>
        <taxon>Metazoa</taxon>
        <taxon>Ecdysozoa</taxon>
        <taxon>Arthropoda</taxon>
        <taxon>Chelicerata</taxon>
        <taxon>Arachnida</taxon>
        <taxon>Araneae</taxon>
        <taxon>Araneomorphae</taxon>
        <taxon>Entelegynae</taxon>
        <taxon>Araneoidea</taxon>
        <taxon>Nephilidae</taxon>
        <taxon>Trichonephila</taxon>
    </lineage>
</organism>
<name>A0A8X6V201_TRICX</name>
<evidence type="ECO:0000313" key="1">
    <source>
        <dbReference type="EMBL" id="GFY01597.1"/>
    </source>
</evidence>
<dbReference type="AlphaFoldDB" id="A0A8X6V201"/>
<comment type="caution">
    <text evidence="1">The sequence shown here is derived from an EMBL/GenBank/DDBJ whole genome shotgun (WGS) entry which is preliminary data.</text>
</comment>
<evidence type="ECO:0000313" key="2">
    <source>
        <dbReference type="Proteomes" id="UP000887159"/>
    </source>
</evidence>